<feature type="domain" description="Pesticidal crystal protein Cry22Aa Ig-like" evidence="3">
    <location>
        <begin position="34"/>
        <end position="101"/>
    </location>
</feature>
<evidence type="ECO:0000313" key="4">
    <source>
        <dbReference type="EMBL" id="HIU22353.1"/>
    </source>
</evidence>
<dbReference type="Pfam" id="PF02557">
    <property type="entry name" value="VanY"/>
    <property type="match status" value="1"/>
</dbReference>
<dbReference type="InterPro" id="IPR013783">
    <property type="entry name" value="Ig-like_fold"/>
</dbReference>
<keyword evidence="4" id="KW-0121">Carboxypeptidase</keyword>
<proteinExistence type="predicted"/>
<dbReference type="Pfam" id="PF16403">
    <property type="entry name" value="Bact_surface_Ig-like"/>
    <property type="match status" value="2"/>
</dbReference>
<keyword evidence="4" id="KW-0378">Hydrolase</keyword>
<dbReference type="InterPro" id="IPR058193">
    <property type="entry name" value="VanY/YodJ_core_dom"/>
</dbReference>
<feature type="domain" description="D-alanyl-D-alanine carboxypeptidase-like core" evidence="2">
    <location>
        <begin position="221"/>
        <end position="342"/>
    </location>
</feature>
<dbReference type="PANTHER" id="PTHR34385">
    <property type="entry name" value="D-ALANYL-D-ALANINE CARBOXYPEPTIDASE"/>
    <property type="match status" value="1"/>
</dbReference>
<dbReference type="PANTHER" id="PTHR34385:SF1">
    <property type="entry name" value="PEPTIDOGLYCAN L-ALANYL-D-GLUTAMATE ENDOPEPTIDASE CWLK"/>
    <property type="match status" value="1"/>
</dbReference>
<dbReference type="Gene3D" id="2.60.40.10">
    <property type="entry name" value="Immunoglobulins"/>
    <property type="match status" value="1"/>
</dbReference>
<reference evidence="4" key="1">
    <citation type="submission" date="2020-10" db="EMBL/GenBank/DDBJ databases">
        <authorList>
            <person name="Gilroy R."/>
        </authorList>
    </citation>
    <scope>NUCLEOTIDE SEQUENCE</scope>
    <source>
        <strain evidence="4">CHK197-8231</strain>
    </source>
</reference>
<dbReference type="Proteomes" id="UP000824087">
    <property type="component" value="Unassembled WGS sequence"/>
</dbReference>
<organism evidence="4 5">
    <name type="scientific">Candidatus Fimihabitans intestinipullorum</name>
    <dbReference type="NCBI Taxonomy" id="2840820"/>
    <lineage>
        <taxon>Bacteria</taxon>
        <taxon>Bacillati</taxon>
        <taxon>Mycoplasmatota</taxon>
        <taxon>Mycoplasmatota incertae sedis</taxon>
        <taxon>Candidatus Fimihabitans</taxon>
    </lineage>
</organism>
<name>A0A9D1HVF9_9BACT</name>
<accession>A0A9D1HVF9</accession>
<dbReference type="Gene3D" id="3.30.1380.10">
    <property type="match status" value="1"/>
</dbReference>
<comment type="caution">
    <text evidence="4">The sequence shown here is derived from an EMBL/GenBank/DDBJ whole genome shotgun (WGS) entry which is preliminary data.</text>
</comment>
<dbReference type="GO" id="GO:0004180">
    <property type="term" value="F:carboxypeptidase activity"/>
    <property type="evidence" value="ECO:0007669"/>
    <property type="project" value="UniProtKB-KW"/>
</dbReference>
<evidence type="ECO:0000256" key="1">
    <source>
        <dbReference type="SAM" id="Phobius"/>
    </source>
</evidence>
<dbReference type="AlphaFoldDB" id="A0A9D1HVF9"/>
<dbReference type="InterPro" id="IPR032179">
    <property type="entry name" value="Cry22Aa_Ig-like"/>
</dbReference>
<keyword evidence="1" id="KW-0812">Transmembrane</keyword>
<evidence type="ECO:0000313" key="5">
    <source>
        <dbReference type="Proteomes" id="UP000824087"/>
    </source>
</evidence>
<dbReference type="InterPro" id="IPR052179">
    <property type="entry name" value="DD-CPase-like"/>
</dbReference>
<keyword evidence="1" id="KW-0472">Membrane</keyword>
<dbReference type="GO" id="GO:0006508">
    <property type="term" value="P:proteolysis"/>
    <property type="evidence" value="ECO:0007669"/>
    <property type="project" value="InterPro"/>
</dbReference>
<feature type="transmembrane region" description="Helical" evidence="1">
    <location>
        <begin position="9"/>
        <end position="31"/>
    </location>
</feature>
<keyword evidence="1" id="KW-1133">Transmembrane helix</keyword>
<dbReference type="EMBL" id="DVML01000012">
    <property type="protein sequence ID" value="HIU22353.1"/>
    <property type="molecule type" value="Genomic_DNA"/>
</dbReference>
<protein>
    <submittedName>
        <fullName evidence="4">D-alanyl-D-alanine carboxypeptidase family protein</fullName>
    </submittedName>
</protein>
<dbReference type="InterPro" id="IPR009045">
    <property type="entry name" value="Zn_M74/Hedgehog-like"/>
</dbReference>
<dbReference type="SUPFAM" id="SSF55166">
    <property type="entry name" value="Hedgehog/DD-peptidase"/>
    <property type="match status" value="1"/>
</dbReference>
<evidence type="ECO:0000259" key="3">
    <source>
        <dbReference type="Pfam" id="PF16403"/>
    </source>
</evidence>
<gene>
    <name evidence="4" type="ORF">IAD49_02095</name>
</gene>
<keyword evidence="4" id="KW-0645">Protease</keyword>
<dbReference type="FunFam" id="2.60.40.10:FF:002029">
    <property type="entry name" value="Predicted protein"/>
    <property type="match status" value="1"/>
</dbReference>
<evidence type="ECO:0000259" key="2">
    <source>
        <dbReference type="Pfam" id="PF02557"/>
    </source>
</evidence>
<feature type="domain" description="Pesticidal crystal protein Cry22Aa Ig-like" evidence="3">
    <location>
        <begin position="109"/>
        <end position="180"/>
    </location>
</feature>
<reference evidence="4" key="2">
    <citation type="journal article" date="2021" name="PeerJ">
        <title>Extensive microbial diversity within the chicken gut microbiome revealed by metagenomics and culture.</title>
        <authorList>
            <person name="Gilroy R."/>
            <person name="Ravi A."/>
            <person name="Getino M."/>
            <person name="Pursley I."/>
            <person name="Horton D.L."/>
            <person name="Alikhan N.F."/>
            <person name="Baker D."/>
            <person name="Gharbi K."/>
            <person name="Hall N."/>
            <person name="Watson M."/>
            <person name="Adriaenssens E.M."/>
            <person name="Foster-Nyarko E."/>
            <person name="Jarju S."/>
            <person name="Secka A."/>
            <person name="Antonio M."/>
            <person name="Oren A."/>
            <person name="Chaudhuri R.R."/>
            <person name="La Ragione R."/>
            <person name="Hildebrand F."/>
            <person name="Pallen M.J."/>
        </authorList>
    </citation>
    <scope>NUCLEOTIDE SEQUENCE</scope>
    <source>
        <strain evidence="4">CHK197-8231</strain>
    </source>
</reference>
<dbReference type="InterPro" id="IPR003709">
    <property type="entry name" value="VanY-like_core_dom"/>
</dbReference>
<sequence>MKKRKLRKLAIICILVLILIVIFMLFFNPFLHLSLKGKKIITVEVNESFKDPLVNATFFGKDVSDDVSKTKIKTDKIGRYTVEYKLKKGWTVKKVKRTVEVVDTTKPEIALVGNTTVSLKVGESYVEPGFTATDNYDGDLTDKVKVKENVDTSKKGEYKVTYTVEDSSHNKSSLERTVIVENQSKEGSGGYSNIEMGPKYIDGILIVNKQYALPKSYGNGVDPTAQSALSSLQAGAKAAGFSMPLLSGYRSYQTQVNLYQRYVNRDGQAMADTYSARAGHSEHQTGLAFDVGSIDDNYGTTPAGKWLVQHCAEYGFILRYPKGKEYITGYQYEPWHIRYVGKKVAKEIMNKGITLEEYLGVA</sequence>
<dbReference type="CDD" id="cd14852">
    <property type="entry name" value="LD-carboxypeptidase"/>
    <property type="match status" value="1"/>
</dbReference>